<gene>
    <name evidence="4" type="ORF">IM816_17630</name>
</gene>
<dbReference type="Pfam" id="PF13692">
    <property type="entry name" value="Glyco_trans_1_4"/>
    <property type="match status" value="1"/>
</dbReference>
<dbReference type="PANTHER" id="PTHR12526">
    <property type="entry name" value="GLYCOSYLTRANSFERASE"/>
    <property type="match status" value="1"/>
</dbReference>
<dbReference type="Pfam" id="PF13439">
    <property type="entry name" value="Glyco_transf_4"/>
    <property type="match status" value="1"/>
</dbReference>
<keyword evidence="1" id="KW-0328">Glycosyltransferase</keyword>
<reference evidence="4" key="1">
    <citation type="submission" date="2020-10" db="EMBL/GenBank/DDBJ databases">
        <title>Whole-genome sequence of Luteibacter sp. EIF3.</title>
        <authorList>
            <person name="Friedrich I."/>
            <person name="Hertel R."/>
            <person name="Daniel R."/>
        </authorList>
    </citation>
    <scope>NUCLEOTIDE SEQUENCE</scope>
    <source>
        <strain evidence="4">EIF3</strain>
    </source>
</reference>
<evidence type="ECO:0000259" key="3">
    <source>
        <dbReference type="Pfam" id="PF13439"/>
    </source>
</evidence>
<dbReference type="Gene3D" id="3.40.50.2000">
    <property type="entry name" value="Glycogen Phosphorylase B"/>
    <property type="match status" value="2"/>
</dbReference>
<protein>
    <submittedName>
        <fullName evidence="4">Glycosyltransferase</fullName>
    </submittedName>
</protein>
<evidence type="ECO:0000313" key="5">
    <source>
        <dbReference type="Proteomes" id="UP001056681"/>
    </source>
</evidence>
<dbReference type="EMBL" id="CP063231">
    <property type="protein sequence ID" value="URL58385.1"/>
    <property type="molecule type" value="Genomic_DNA"/>
</dbReference>
<dbReference type="PANTHER" id="PTHR12526:SF510">
    <property type="entry name" value="D-INOSITOL 3-PHOSPHATE GLYCOSYLTRANSFERASE"/>
    <property type="match status" value="1"/>
</dbReference>
<proteinExistence type="predicted"/>
<dbReference type="RefSeq" id="WP_250339092.1">
    <property type="nucleotide sequence ID" value="NZ_CP063231.1"/>
</dbReference>
<feature type="domain" description="Glycosyltransferase subfamily 4-like N-terminal" evidence="3">
    <location>
        <begin position="14"/>
        <end position="171"/>
    </location>
</feature>
<keyword evidence="2" id="KW-0808">Transferase</keyword>
<name>A0ABY4T1B6_9GAMM</name>
<evidence type="ECO:0000256" key="2">
    <source>
        <dbReference type="ARBA" id="ARBA00022679"/>
    </source>
</evidence>
<sequence length="378" mass="41148">MKLLFTNFHDGDGGGHSTYILGLARGLAARHEVHVAAPPTSRLNREARAIPGVRVRDQPFPNGLGRLPARRRARRQLAEYLHRERFDVIHVNGSADHRLVMAARRGLAPRPPIVLTKHNSKPMTGLGHVWRSRFGTDQVIAVCEFVRRQVLASPYARCRVATVFNGVDVERFAPGDADPAQRAAWLAPESAAAPLLIGSNAGTARYKGWMDLLEALASLAPEERAHFRVVLAGGLPGAEDLARIDALGIAEQVHFTGRLADVRPMVAALDAGFVLSWDVETISFACREMMAMGKPVLVSDYAGLPENIRQGEDGWIVPARDRTAIAGALRRLLAERDTLLAMGVAARRHAEADFGMPRFVDATEAVYTALVADFSSNA</sequence>
<dbReference type="SUPFAM" id="SSF53756">
    <property type="entry name" value="UDP-Glycosyltransferase/glycogen phosphorylase"/>
    <property type="match status" value="1"/>
</dbReference>
<organism evidence="4 5">
    <name type="scientific">Luteibacter flocculans</name>
    <dbReference type="NCBI Taxonomy" id="2780091"/>
    <lineage>
        <taxon>Bacteria</taxon>
        <taxon>Pseudomonadati</taxon>
        <taxon>Pseudomonadota</taxon>
        <taxon>Gammaproteobacteria</taxon>
        <taxon>Lysobacterales</taxon>
        <taxon>Rhodanobacteraceae</taxon>
        <taxon>Luteibacter</taxon>
    </lineage>
</organism>
<dbReference type="InterPro" id="IPR028098">
    <property type="entry name" value="Glyco_trans_4-like_N"/>
</dbReference>
<keyword evidence="5" id="KW-1185">Reference proteome</keyword>
<accession>A0ABY4T1B6</accession>
<evidence type="ECO:0000256" key="1">
    <source>
        <dbReference type="ARBA" id="ARBA00022676"/>
    </source>
</evidence>
<dbReference type="Proteomes" id="UP001056681">
    <property type="component" value="Chromosome"/>
</dbReference>
<evidence type="ECO:0000313" key="4">
    <source>
        <dbReference type="EMBL" id="URL58385.1"/>
    </source>
</evidence>